<evidence type="ECO:0000256" key="10">
    <source>
        <dbReference type="ARBA" id="ARBA00022946"/>
    </source>
</evidence>
<dbReference type="InterPro" id="IPR036821">
    <property type="entry name" value="Peptide_deformylase_sf"/>
</dbReference>
<comment type="function">
    <text evidence="12">Removes the formyl group from the N-terminal Met of newly synthesized proteins.</text>
</comment>
<proteinExistence type="inferred from homology"/>
<dbReference type="InterPro" id="IPR023635">
    <property type="entry name" value="Peptide_deformylase"/>
</dbReference>
<dbReference type="GO" id="GO:0009507">
    <property type="term" value="C:chloroplast"/>
    <property type="evidence" value="ECO:0007669"/>
    <property type="project" value="UniProtKB-SubCell"/>
</dbReference>
<evidence type="ECO:0000256" key="9">
    <source>
        <dbReference type="ARBA" id="ARBA00022917"/>
    </source>
</evidence>
<dbReference type="GO" id="GO:0042586">
    <property type="term" value="F:peptide deformylase activity"/>
    <property type="evidence" value="ECO:0007669"/>
    <property type="project" value="UniProtKB-EC"/>
</dbReference>
<keyword evidence="10 12" id="KW-0809">Transit peptide</keyword>
<name>A0A9Q1LX07_9SOLA</name>
<dbReference type="OrthoDB" id="276063at2759"/>
<dbReference type="NCBIfam" id="NF001159">
    <property type="entry name" value="PRK00150.1-3"/>
    <property type="match status" value="1"/>
</dbReference>
<evidence type="ECO:0000313" key="14">
    <source>
        <dbReference type="Proteomes" id="UP001152561"/>
    </source>
</evidence>
<dbReference type="AlphaFoldDB" id="A0A9Q1LX07"/>
<comment type="similarity">
    <text evidence="3 12">Belongs to the polypeptide deformylase family.</text>
</comment>
<dbReference type="EC" id="3.5.1.88" evidence="4 12"/>
<dbReference type="GO" id="GO:0046872">
    <property type="term" value="F:metal ion binding"/>
    <property type="evidence" value="ECO:0007669"/>
    <property type="project" value="UniProtKB-KW"/>
</dbReference>
<dbReference type="SUPFAM" id="SSF56112">
    <property type="entry name" value="Protein kinase-like (PK-like)"/>
    <property type="match status" value="1"/>
</dbReference>
<dbReference type="PANTHER" id="PTHR10458:SF22">
    <property type="entry name" value="PEPTIDE DEFORMYLASE"/>
    <property type="match status" value="1"/>
</dbReference>
<evidence type="ECO:0000256" key="4">
    <source>
        <dbReference type="ARBA" id="ARBA00012175"/>
    </source>
</evidence>
<dbReference type="Gene3D" id="3.90.45.10">
    <property type="entry name" value="Peptide deformylase"/>
    <property type="match status" value="1"/>
</dbReference>
<dbReference type="EMBL" id="JAJAGQ010000013">
    <property type="protein sequence ID" value="KAJ8546342.1"/>
    <property type="molecule type" value="Genomic_DNA"/>
</dbReference>
<keyword evidence="9 12" id="KW-0648">Protein biosynthesis</keyword>
<evidence type="ECO:0000256" key="12">
    <source>
        <dbReference type="RuleBase" id="RU362111"/>
    </source>
</evidence>
<keyword evidence="7 12" id="KW-0479">Metal-binding</keyword>
<evidence type="ECO:0000256" key="2">
    <source>
        <dbReference type="ARBA" id="ARBA00004229"/>
    </source>
</evidence>
<dbReference type="GO" id="GO:0006412">
    <property type="term" value="P:translation"/>
    <property type="evidence" value="ECO:0007669"/>
    <property type="project" value="UniProtKB-KW"/>
</dbReference>
<dbReference type="Pfam" id="PF01327">
    <property type="entry name" value="Pep_deformylase"/>
    <property type="match status" value="1"/>
</dbReference>
<evidence type="ECO:0000313" key="13">
    <source>
        <dbReference type="EMBL" id="KAJ8546342.1"/>
    </source>
</evidence>
<gene>
    <name evidence="13" type="ORF">K7X08_018925</name>
</gene>
<keyword evidence="14" id="KW-1185">Reference proteome</keyword>
<keyword evidence="11" id="KW-0408">Iron</keyword>
<organism evidence="13 14">
    <name type="scientific">Anisodus acutangulus</name>
    <dbReference type="NCBI Taxonomy" id="402998"/>
    <lineage>
        <taxon>Eukaryota</taxon>
        <taxon>Viridiplantae</taxon>
        <taxon>Streptophyta</taxon>
        <taxon>Embryophyta</taxon>
        <taxon>Tracheophyta</taxon>
        <taxon>Spermatophyta</taxon>
        <taxon>Magnoliopsida</taxon>
        <taxon>eudicotyledons</taxon>
        <taxon>Gunneridae</taxon>
        <taxon>Pentapetalae</taxon>
        <taxon>asterids</taxon>
        <taxon>lamiids</taxon>
        <taxon>Solanales</taxon>
        <taxon>Solanaceae</taxon>
        <taxon>Solanoideae</taxon>
        <taxon>Hyoscyameae</taxon>
        <taxon>Anisodus</taxon>
    </lineage>
</organism>
<keyword evidence="6 12" id="KW-0934">Plastid</keyword>
<keyword evidence="5 12" id="KW-0150">Chloroplast</keyword>
<dbReference type="InterPro" id="IPR011009">
    <property type="entry name" value="Kinase-like_dom_sf"/>
</dbReference>
<evidence type="ECO:0000256" key="3">
    <source>
        <dbReference type="ARBA" id="ARBA00010759"/>
    </source>
</evidence>
<reference evidence="14" key="1">
    <citation type="journal article" date="2023" name="Proc. Natl. Acad. Sci. U.S.A.">
        <title>Genomic and structural basis for evolution of tropane alkaloid biosynthesis.</title>
        <authorList>
            <person name="Wanga Y.-J."/>
            <person name="Taina T."/>
            <person name="Yua J.-Y."/>
            <person name="Lia J."/>
            <person name="Xua B."/>
            <person name="Chenc J."/>
            <person name="D'Auriad J.C."/>
            <person name="Huanga J.-P."/>
            <person name="Huanga S.-X."/>
        </authorList>
    </citation>
    <scope>NUCLEOTIDE SEQUENCE [LARGE SCALE GENOMIC DNA]</scope>
    <source>
        <strain evidence="14">cv. KIB-2019</strain>
    </source>
</reference>
<dbReference type="CDD" id="cd00487">
    <property type="entry name" value="Pep_deformylase"/>
    <property type="match status" value="1"/>
</dbReference>
<evidence type="ECO:0000256" key="5">
    <source>
        <dbReference type="ARBA" id="ARBA00022528"/>
    </source>
</evidence>
<dbReference type="PANTHER" id="PTHR10458">
    <property type="entry name" value="PEPTIDE DEFORMYLASE"/>
    <property type="match status" value="1"/>
</dbReference>
<dbReference type="Proteomes" id="UP001152561">
    <property type="component" value="Unassembled WGS sequence"/>
</dbReference>
<keyword evidence="8 12" id="KW-0378">Hydrolase</keyword>
<protein>
    <recommendedName>
        <fullName evidence="4 12">Peptide deformylase</fullName>
        <ecNumber evidence="4 12">3.5.1.88</ecNumber>
    </recommendedName>
</protein>
<evidence type="ECO:0000256" key="11">
    <source>
        <dbReference type="ARBA" id="ARBA00023004"/>
    </source>
</evidence>
<evidence type="ECO:0000256" key="8">
    <source>
        <dbReference type="ARBA" id="ARBA00022801"/>
    </source>
</evidence>
<evidence type="ECO:0000256" key="6">
    <source>
        <dbReference type="ARBA" id="ARBA00022640"/>
    </source>
</evidence>
<comment type="cofactor">
    <cofactor evidence="1">
        <name>Fe(2+)</name>
        <dbReference type="ChEBI" id="CHEBI:29033"/>
    </cofactor>
</comment>
<dbReference type="PRINTS" id="PR01576">
    <property type="entry name" value="PDEFORMYLASE"/>
</dbReference>
<comment type="caution">
    <text evidence="13">The sequence shown here is derived from an EMBL/GenBank/DDBJ whole genome shotgun (WGS) entry which is preliminary data.</text>
</comment>
<accession>A0A9Q1LX07</accession>
<dbReference type="Gene3D" id="1.10.510.10">
    <property type="entry name" value="Transferase(Phosphotransferase) domain 1"/>
    <property type="match status" value="1"/>
</dbReference>
<dbReference type="NCBIfam" id="TIGR00079">
    <property type="entry name" value="pept_deformyl"/>
    <property type="match status" value="1"/>
</dbReference>
<comment type="catalytic activity">
    <reaction evidence="12">
        <text>N-terminal N-formyl-L-methionyl-[peptide] + H2O = N-terminal L-methionyl-[peptide] + formate</text>
        <dbReference type="Rhea" id="RHEA:24420"/>
        <dbReference type="Rhea" id="RHEA-COMP:10639"/>
        <dbReference type="Rhea" id="RHEA-COMP:10640"/>
        <dbReference type="ChEBI" id="CHEBI:15377"/>
        <dbReference type="ChEBI" id="CHEBI:15740"/>
        <dbReference type="ChEBI" id="CHEBI:49298"/>
        <dbReference type="ChEBI" id="CHEBI:64731"/>
        <dbReference type="EC" id="3.5.1.88"/>
    </reaction>
</comment>
<comment type="subcellular location">
    <subcellularLocation>
        <location evidence="2 12">Plastid</location>
        <location evidence="2 12">Chloroplast</location>
    </subcellularLocation>
</comment>
<evidence type="ECO:0000256" key="7">
    <source>
        <dbReference type="ARBA" id="ARBA00022723"/>
    </source>
</evidence>
<dbReference type="FunFam" id="3.90.45.10:FF:000006">
    <property type="entry name" value="Peptide deformylase"/>
    <property type="match status" value="1"/>
</dbReference>
<dbReference type="SUPFAM" id="SSF56420">
    <property type="entry name" value="Peptide deformylase"/>
    <property type="match status" value="1"/>
</dbReference>
<sequence>MAAAIWASCSSLARVLHLSPLHCSPHRYKSATLLFFSTSSNKPQKLTVYAQARRALSSKTKGDELATAADLSFEAPLKIVEYPDPILRAKNKRIGTFDANLKKLVDEMFDIMYKTDGIGLSAPQVGMNVQLMVFNAAGERGEGEDIVLINPRVSRYSRRFIPYDEGCLSFPEIYGDVERPDSIKVDAQDINGARFEISLSALPARVFQHEFDHLQGVLFFERMTDEVLDAIREDLVALEKKYEEKTGLLKSMKYSQYLYDEAQNGNDSFCLTVHAERHAWSRGYQLFFTCWRREWGRLEQLIDITKSNAKRFNWRTIWSWQLIPENDGFGWKTKSLLFLVRGVDQLVEIIKMPPETVDLVSRLLQYSPNLRCTALEALAHTFFDELRDPNARLPNDRPLPPLFNFSSQEMKGASSELLNKLLPEHAKKQCPFLGF</sequence>
<dbReference type="HAMAP" id="MF_00163">
    <property type="entry name" value="Pep_deformylase"/>
    <property type="match status" value="1"/>
</dbReference>
<evidence type="ECO:0000256" key="1">
    <source>
        <dbReference type="ARBA" id="ARBA00001954"/>
    </source>
</evidence>